<accession>A0A1G4MG82</accession>
<dbReference type="OrthoDB" id="1065058at2759"/>
<dbReference type="AlphaFoldDB" id="A0A1G4MG82"/>
<proteinExistence type="predicted"/>
<dbReference type="GO" id="GO:0008252">
    <property type="term" value="F:nucleotidase activity"/>
    <property type="evidence" value="ECO:0007669"/>
    <property type="project" value="TreeGrafter"/>
</dbReference>
<name>A0A1G4MG82_LACFM</name>
<dbReference type="GO" id="GO:0009166">
    <property type="term" value="P:nucleotide catabolic process"/>
    <property type="evidence" value="ECO:0007669"/>
    <property type="project" value="TreeGrafter"/>
</dbReference>
<dbReference type="Gene3D" id="3.40.50.1000">
    <property type="entry name" value="HAD superfamily/HAD-like"/>
    <property type="match status" value="1"/>
</dbReference>
<dbReference type="Gene3D" id="1.10.150.450">
    <property type="match status" value="1"/>
</dbReference>
<evidence type="ECO:0000313" key="1">
    <source>
        <dbReference type="EMBL" id="SCW02914.1"/>
    </source>
</evidence>
<evidence type="ECO:0000313" key="2">
    <source>
        <dbReference type="Proteomes" id="UP000190831"/>
    </source>
</evidence>
<dbReference type="NCBIfam" id="TIGR01993">
    <property type="entry name" value="Pyr-5-nucltdase"/>
    <property type="match status" value="1"/>
</dbReference>
<dbReference type="SFLD" id="SFLDG01132">
    <property type="entry name" value="C1.5.3:_5'-Nucleotidase_Like"/>
    <property type="match status" value="1"/>
</dbReference>
<dbReference type="InterPro" id="IPR010237">
    <property type="entry name" value="Pyr-5-nucltdase"/>
</dbReference>
<organism evidence="1 2">
    <name type="scientific">Lachancea fermentati</name>
    <name type="common">Zygosaccharomyces fermentati</name>
    <dbReference type="NCBI Taxonomy" id="4955"/>
    <lineage>
        <taxon>Eukaryota</taxon>
        <taxon>Fungi</taxon>
        <taxon>Dikarya</taxon>
        <taxon>Ascomycota</taxon>
        <taxon>Saccharomycotina</taxon>
        <taxon>Saccharomycetes</taxon>
        <taxon>Saccharomycetales</taxon>
        <taxon>Saccharomycetaceae</taxon>
        <taxon>Lachancea</taxon>
    </lineage>
</organism>
<dbReference type="InterPro" id="IPR052791">
    <property type="entry name" value="SSM1_domain"/>
</dbReference>
<dbReference type="OMA" id="RHHTIDP"/>
<reference evidence="2" key="1">
    <citation type="submission" date="2016-03" db="EMBL/GenBank/DDBJ databases">
        <authorList>
            <person name="Devillers H."/>
        </authorList>
    </citation>
    <scope>NUCLEOTIDE SEQUENCE [LARGE SCALE GENOMIC DNA]</scope>
</reference>
<dbReference type="GO" id="GO:0006206">
    <property type="term" value="P:pyrimidine nucleobase metabolic process"/>
    <property type="evidence" value="ECO:0007669"/>
    <property type="project" value="TreeGrafter"/>
</dbReference>
<dbReference type="Pfam" id="PF00702">
    <property type="entry name" value="Hydrolase"/>
    <property type="match status" value="1"/>
</dbReference>
<dbReference type="EMBL" id="LT598490">
    <property type="protein sequence ID" value="SCW02914.1"/>
    <property type="molecule type" value="Genomic_DNA"/>
</dbReference>
<keyword evidence="2" id="KW-1185">Reference proteome</keyword>
<dbReference type="InterPro" id="IPR036412">
    <property type="entry name" value="HAD-like_sf"/>
</dbReference>
<dbReference type="PANTHER" id="PTHR47438">
    <property type="entry name" value="PHOSPHATE METABOLISM PROTEIN 8-RELATED"/>
    <property type="match status" value="1"/>
</dbReference>
<sequence>MITNLRKSLLVFERNCNKMTISVTSSAQNLYRQRVQDQLRANKESLDALSHEGSQVTFDVDSSTEPVPDANLKVFFFDIDNCLYKRSTRIHDLMQVSIHDYFKNELDLDDAEARRLHYKYYREYGLAIRGLVMHHDINALEYNEMVDDALPLQDILKPDLELRAMLKKLKSCSKVDKLWLFTNAYKNHGIRCVRLLGIADLFDGITYCDYAQKDTLICKPDPKAFERAKRQSGLGDYANSWFVDDSGNNIKTGLSLGMRKCIHLVEDEVDTDLGKTPKGCAIIRKIENLPEVVPELFES</sequence>
<dbReference type="InterPro" id="IPR006439">
    <property type="entry name" value="HAD-SF_hydro_IA"/>
</dbReference>
<dbReference type="FunFam" id="1.10.150.450:FF:000001">
    <property type="entry name" value="SDT1p Pyrimidine nucleotidase"/>
    <property type="match status" value="1"/>
</dbReference>
<dbReference type="SFLD" id="SFLDS00003">
    <property type="entry name" value="Haloacid_Dehalogenase"/>
    <property type="match status" value="1"/>
</dbReference>
<dbReference type="Proteomes" id="UP000190831">
    <property type="component" value="Chromosome F"/>
</dbReference>
<dbReference type="SUPFAM" id="SSF56784">
    <property type="entry name" value="HAD-like"/>
    <property type="match status" value="1"/>
</dbReference>
<dbReference type="InterPro" id="IPR023214">
    <property type="entry name" value="HAD_sf"/>
</dbReference>
<dbReference type="STRING" id="4955.A0A1G4MG82"/>
<dbReference type="NCBIfam" id="TIGR01509">
    <property type="entry name" value="HAD-SF-IA-v3"/>
    <property type="match status" value="1"/>
</dbReference>
<gene>
    <name evidence="1" type="ORF">LAFE_0F17062G</name>
</gene>
<dbReference type="SFLD" id="SFLDG01129">
    <property type="entry name" value="C1.5:_HAD__Beta-PGM__Phosphata"/>
    <property type="match status" value="1"/>
</dbReference>
<protein>
    <submittedName>
        <fullName evidence="1">LAFE_0F17062g1_1</fullName>
    </submittedName>
</protein>
<dbReference type="PANTHER" id="PTHR47438:SF1">
    <property type="entry name" value="PHOSPHATE METABOLISM PROTEIN 8-RELATED"/>
    <property type="match status" value="1"/>
</dbReference>